<dbReference type="InterPro" id="IPR017441">
    <property type="entry name" value="Protein_kinase_ATP_BS"/>
</dbReference>
<dbReference type="GO" id="GO:0099402">
    <property type="term" value="P:plant organ development"/>
    <property type="evidence" value="ECO:0007669"/>
    <property type="project" value="UniProtKB-ARBA"/>
</dbReference>
<evidence type="ECO:0000256" key="5">
    <source>
        <dbReference type="ARBA" id="ARBA00022475"/>
    </source>
</evidence>
<reference evidence="26 27" key="1">
    <citation type="submission" date="2024-06" db="EMBL/GenBank/DDBJ databases">
        <title>A chromosome level genome sequence of Diviner's sage (Salvia divinorum).</title>
        <authorList>
            <person name="Ford S.A."/>
            <person name="Ro D.-K."/>
            <person name="Ness R.W."/>
            <person name="Phillips M.A."/>
        </authorList>
    </citation>
    <scope>NUCLEOTIDE SEQUENCE [LARGE SCALE GENOMIC DNA]</scope>
    <source>
        <strain evidence="26">SAF-2024a</strain>
        <tissue evidence="26">Leaf</tissue>
    </source>
</reference>
<dbReference type="PANTHER" id="PTHR27000:SF771">
    <property type="entry name" value="LRR RECEPTOR-LIKE SERINE_THREONINE-PROTEIN KINASE FLS2"/>
    <property type="match status" value="1"/>
</dbReference>
<dbReference type="GO" id="GO:0051707">
    <property type="term" value="P:response to other organism"/>
    <property type="evidence" value="ECO:0007669"/>
    <property type="project" value="UniProtKB-ARBA"/>
</dbReference>
<dbReference type="SUPFAM" id="SSF56112">
    <property type="entry name" value="Protein kinase-like (PK-like)"/>
    <property type="match status" value="1"/>
</dbReference>
<protein>
    <recommendedName>
        <fullName evidence="4">non-specific serine/threonine protein kinase</fullName>
        <ecNumber evidence="4">2.7.11.1</ecNumber>
    </recommendedName>
</protein>
<keyword evidence="14 26" id="KW-0418">Kinase</keyword>
<accession>A0ABD1FPH2</accession>
<dbReference type="SMART" id="SM00220">
    <property type="entry name" value="S_TKc"/>
    <property type="match status" value="1"/>
</dbReference>
<evidence type="ECO:0000259" key="25">
    <source>
        <dbReference type="PROSITE" id="PS50011"/>
    </source>
</evidence>
<comment type="subcellular location">
    <subcellularLocation>
        <location evidence="1">Cell membrane</location>
        <topology evidence="1">Single-pass membrane protein</topology>
    </subcellularLocation>
    <subcellularLocation>
        <location evidence="2">Membrane</location>
        <topology evidence="2">Single-pass type I membrane protein</topology>
    </subcellularLocation>
</comment>
<dbReference type="GO" id="GO:0005886">
    <property type="term" value="C:plasma membrane"/>
    <property type="evidence" value="ECO:0007669"/>
    <property type="project" value="UniProtKB-SubCell"/>
</dbReference>
<keyword evidence="16 23" id="KW-1133">Transmembrane helix</keyword>
<keyword evidence="6 26" id="KW-0723">Serine/threonine-protein kinase</keyword>
<evidence type="ECO:0000256" key="16">
    <source>
        <dbReference type="ARBA" id="ARBA00022989"/>
    </source>
</evidence>
<dbReference type="InterPro" id="IPR000719">
    <property type="entry name" value="Prot_kinase_dom"/>
</dbReference>
<dbReference type="SMART" id="SM00369">
    <property type="entry name" value="LRR_TYP"/>
    <property type="match status" value="11"/>
</dbReference>
<feature type="transmembrane region" description="Helical" evidence="23">
    <location>
        <begin position="761"/>
        <end position="783"/>
    </location>
</feature>
<keyword evidence="27" id="KW-1185">Reference proteome</keyword>
<dbReference type="Gene3D" id="3.80.10.10">
    <property type="entry name" value="Ribonuclease Inhibitor"/>
    <property type="match status" value="5"/>
</dbReference>
<dbReference type="SUPFAM" id="SSF52047">
    <property type="entry name" value="RNI-like"/>
    <property type="match status" value="1"/>
</dbReference>
<dbReference type="InterPro" id="IPR003591">
    <property type="entry name" value="Leu-rich_rpt_typical-subtyp"/>
</dbReference>
<dbReference type="Pfam" id="PF07714">
    <property type="entry name" value="PK_Tyr_Ser-Thr"/>
    <property type="match status" value="1"/>
</dbReference>
<dbReference type="GO" id="GO:0009653">
    <property type="term" value="P:anatomical structure morphogenesis"/>
    <property type="evidence" value="ECO:0007669"/>
    <property type="project" value="UniProtKB-ARBA"/>
</dbReference>
<keyword evidence="12" id="KW-0677">Repeat</keyword>
<dbReference type="FunFam" id="3.80.10.10:FF:000413">
    <property type="entry name" value="Inactive leucine-rich repeat receptor-like protein kinase"/>
    <property type="match status" value="1"/>
</dbReference>
<dbReference type="InterPro" id="IPR008271">
    <property type="entry name" value="Ser/Thr_kinase_AS"/>
</dbReference>
<dbReference type="PROSITE" id="PS00107">
    <property type="entry name" value="PROTEIN_KINASE_ATP"/>
    <property type="match status" value="1"/>
</dbReference>
<evidence type="ECO:0000256" key="1">
    <source>
        <dbReference type="ARBA" id="ARBA00004162"/>
    </source>
</evidence>
<dbReference type="SUPFAM" id="SSF52058">
    <property type="entry name" value="L domain-like"/>
    <property type="match status" value="2"/>
</dbReference>
<evidence type="ECO:0000256" key="21">
    <source>
        <dbReference type="ARBA" id="ARBA00048679"/>
    </source>
</evidence>
<evidence type="ECO:0000256" key="6">
    <source>
        <dbReference type="ARBA" id="ARBA00022527"/>
    </source>
</evidence>
<keyword evidence="19" id="KW-0325">Glycoprotein</keyword>
<evidence type="ECO:0000256" key="12">
    <source>
        <dbReference type="ARBA" id="ARBA00022737"/>
    </source>
</evidence>
<feature type="binding site" evidence="22">
    <location>
        <position position="849"/>
    </location>
    <ligand>
        <name>ATP</name>
        <dbReference type="ChEBI" id="CHEBI:30616"/>
    </ligand>
</feature>
<keyword evidence="11 24" id="KW-0732">Signal</keyword>
<keyword evidence="8" id="KW-0433">Leucine-rich repeat</keyword>
<evidence type="ECO:0000256" key="14">
    <source>
        <dbReference type="ARBA" id="ARBA00022777"/>
    </source>
</evidence>
<dbReference type="PROSITE" id="PS51450">
    <property type="entry name" value="LRR"/>
    <property type="match status" value="1"/>
</dbReference>
<dbReference type="Pfam" id="PF13855">
    <property type="entry name" value="LRR_8"/>
    <property type="match status" value="3"/>
</dbReference>
<dbReference type="InterPro" id="IPR001611">
    <property type="entry name" value="Leu-rich_rpt"/>
</dbReference>
<evidence type="ECO:0000256" key="10">
    <source>
        <dbReference type="ARBA" id="ARBA00022692"/>
    </source>
</evidence>
<evidence type="ECO:0000313" key="27">
    <source>
        <dbReference type="Proteomes" id="UP001567538"/>
    </source>
</evidence>
<dbReference type="InterPro" id="IPR001245">
    <property type="entry name" value="Ser-Thr/Tyr_kinase_cat_dom"/>
</dbReference>
<dbReference type="EC" id="2.7.11.1" evidence="4"/>
<feature type="domain" description="Protein kinase" evidence="25">
    <location>
        <begin position="821"/>
        <end position="1100"/>
    </location>
</feature>
<dbReference type="FunFam" id="3.80.10.10:FF:000400">
    <property type="entry name" value="Nuclear pore complex protein NUP107"/>
    <property type="match status" value="1"/>
</dbReference>
<evidence type="ECO:0000256" key="4">
    <source>
        <dbReference type="ARBA" id="ARBA00012513"/>
    </source>
</evidence>
<evidence type="ECO:0000256" key="2">
    <source>
        <dbReference type="ARBA" id="ARBA00004479"/>
    </source>
</evidence>
<comment type="similarity">
    <text evidence="3">Belongs to the protein kinase superfamily. Ser/Thr protein kinase family.</text>
</comment>
<evidence type="ECO:0000256" key="20">
    <source>
        <dbReference type="ARBA" id="ARBA00047899"/>
    </source>
</evidence>
<name>A0ABD1FPH2_SALDI</name>
<dbReference type="Gene3D" id="3.30.200.20">
    <property type="entry name" value="Phosphorylase Kinase, domain 1"/>
    <property type="match status" value="1"/>
</dbReference>
<dbReference type="PROSITE" id="PS00108">
    <property type="entry name" value="PROTEIN_KINASE_ST"/>
    <property type="match status" value="1"/>
</dbReference>
<dbReference type="Pfam" id="PF08263">
    <property type="entry name" value="LRRNT_2"/>
    <property type="match status" value="1"/>
</dbReference>
<dbReference type="InterPro" id="IPR032675">
    <property type="entry name" value="LRR_dom_sf"/>
</dbReference>
<dbReference type="Proteomes" id="UP001567538">
    <property type="component" value="Unassembled WGS sequence"/>
</dbReference>
<evidence type="ECO:0000256" key="8">
    <source>
        <dbReference type="ARBA" id="ARBA00022614"/>
    </source>
</evidence>
<dbReference type="PANTHER" id="PTHR27000">
    <property type="entry name" value="LEUCINE-RICH REPEAT RECEPTOR-LIKE PROTEIN KINASE FAMILY PROTEIN-RELATED"/>
    <property type="match status" value="1"/>
</dbReference>
<keyword evidence="18" id="KW-0675">Receptor</keyword>
<dbReference type="FunFam" id="3.80.10.10:FF:000095">
    <property type="entry name" value="LRR receptor-like serine/threonine-protein kinase GSO1"/>
    <property type="match status" value="2"/>
</dbReference>
<feature type="signal peptide" evidence="24">
    <location>
        <begin position="1"/>
        <end position="21"/>
    </location>
</feature>
<dbReference type="GO" id="GO:0006952">
    <property type="term" value="P:defense response"/>
    <property type="evidence" value="ECO:0007669"/>
    <property type="project" value="UniProtKB-ARBA"/>
</dbReference>
<dbReference type="Pfam" id="PF00560">
    <property type="entry name" value="LRR_1"/>
    <property type="match status" value="8"/>
</dbReference>
<keyword evidence="15 22" id="KW-0067">ATP-binding</keyword>
<evidence type="ECO:0000256" key="13">
    <source>
        <dbReference type="ARBA" id="ARBA00022741"/>
    </source>
</evidence>
<dbReference type="Gene3D" id="1.10.510.10">
    <property type="entry name" value="Transferase(Phosphotransferase) domain 1"/>
    <property type="match status" value="1"/>
</dbReference>
<keyword evidence="10 23" id="KW-0812">Transmembrane</keyword>
<dbReference type="InterPro" id="IPR013210">
    <property type="entry name" value="LRR_N_plant-typ"/>
</dbReference>
<feature type="chain" id="PRO_5044831675" description="non-specific serine/threonine protein kinase" evidence="24">
    <location>
        <begin position="22"/>
        <end position="1122"/>
    </location>
</feature>
<keyword evidence="17 23" id="KW-0472">Membrane</keyword>
<evidence type="ECO:0000256" key="7">
    <source>
        <dbReference type="ARBA" id="ARBA00022553"/>
    </source>
</evidence>
<keyword evidence="9 26" id="KW-0808">Transferase</keyword>
<evidence type="ECO:0000256" key="3">
    <source>
        <dbReference type="ARBA" id="ARBA00008684"/>
    </source>
</evidence>
<keyword evidence="7" id="KW-0597">Phosphoprotein</keyword>
<evidence type="ECO:0000256" key="18">
    <source>
        <dbReference type="ARBA" id="ARBA00023170"/>
    </source>
</evidence>
<evidence type="ECO:0000256" key="15">
    <source>
        <dbReference type="ARBA" id="ARBA00022840"/>
    </source>
</evidence>
<evidence type="ECO:0000256" key="22">
    <source>
        <dbReference type="PROSITE-ProRule" id="PRU10141"/>
    </source>
</evidence>
<evidence type="ECO:0000256" key="24">
    <source>
        <dbReference type="SAM" id="SignalP"/>
    </source>
</evidence>
<comment type="catalytic activity">
    <reaction evidence="21">
        <text>L-seryl-[protein] + ATP = O-phospho-L-seryl-[protein] + ADP + H(+)</text>
        <dbReference type="Rhea" id="RHEA:17989"/>
        <dbReference type="Rhea" id="RHEA-COMP:9863"/>
        <dbReference type="Rhea" id="RHEA-COMP:11604"/>
        <dbReference type="ChEBI" id="CHEBI:15378"/>
        <dbReference type="ChEBI" id="CHEBI:29999"/>
        <dbReference type="ChEBI" id="CHEBI:30616"/>
        <dbReference type="ChEBI" id="CHEBI:83421"/>
        <dbReference type="ChEBI" id="CHEBI:456216"/>
        <dbReference type="EC" id="2.7.11.1"/>
    </reaction>
</comment>
<evidence type="ECO:0000256" key="17">
    <source>
        <dbReference type="ARBA" id="ARBA00023136"/>
    </source>
</evidence>
<comment type="catalytic activity">
    <reaction evidence="20">
        <text>L-threonyl-[protein] + ATP = O-phospho-L-threonyl-[protein] + ADP + H(+)</text>
        <dbReference type="Rhea" id="RHEA:46608"/>
        <dbReference type="Rhea" id="RHEA-COMP:11060"/>
        <dbReference type="Rhea" id="RHEA-COMP:11605"/>
        <dbReference type="ChEBI" id="CHEBI:15378"/>
        <dbReference type="ChEBI" id="CHEBI:30013"/>
        <dbReference type="ChEBI" id="CHEBI:30616"/>
        <dbReference type="ChEBI" id="CHEBI:61977"/>
        <dbReference type="ChEBI" id="CHEBI:456216"/>
        <dbReference type="EC" id="2.7.11.1"/>
    </reaction>
</comment>
<evidence type="ECO:0000256" key="19">
    <source>
        <dbReference type="ARBA" id="ARBA00023180"/>
    </source>
</evidence>
<organism evidence="26 27">
    <name type="scientific">Salvia divinorum</name>
    <name type="common">Maria pastora</name>
    <name type="synonym">Diviner's sage</name>
    <dbReference type="NCBI Taxonomy" id="28513"/>
    <lineage>
        <taxon>Eukaryota</taxon>
        <taxon>Viridiplantae</taxon>
        <taxon>Streptophyta</taxon>
        <taxon>Embryophyta</taxon>
        <taxon>Tracheophyta</taxon>
        <taxon>Spermatophyta</taxon>
        <taxon>Magnoliopsida</taxon>
        <taxon>eudicotyledons</taxon>
        <taxon>Gunneridae</taxon>
        <taxon>Pentapetalae</taxon>
        <taxon>asterids</taxon>
        <taxon>lamiids</taxon>
        <taxon>Lamiales</taxon>
        <taxon>Lamiaceae</taxon>
        <taxon>Nepetoideae</taxon>
        <taxon>Mentheae</taxon>
        <taxon>Salviinae</taxon>
        <taxon>Salvia</taxon>
        <taxon>Salvia subgen. Calosphace</taxon>
    </lineage>
</organism>
<keyword evidence="13 22" id="KW-0547">Nucleotide-binding</keyword>
<evidence type="ECO:0000256" key="11">
    <source>
        <dbReference type="ARBA" id="ARBA00022729"/>
    </source>
</evidence>
<dbReference type="FunFam" id="1.10.510.10:FF:000358">
    <property type="entry name" value="Putative leucine-rich repeat receptor-like serine/threonine-protein kinase"/>
    <property type="match status" value="1"/>
</dbReference>
<dbReference type="AlphaFoldDB" id="A0ABD1FPH2"/>
<dbReference type="GO" id="GO:0004674">
    <property type="term" value="F:protein serine/threonine kinase activity"/>
    <property type="evidence" value="ECO:0007669"/>
    <property type="project" value="UniProtKB-KW"/>
</dbReference>
<evidence type="ECO:0000256" key="9">
    <source>
        <dbReference type="ARBA" id="ARBA00022679"/>
    </source>
</evidence>
<evidence type="ECO:0000256" key="23">
    <source>
        <dbReference type="SAM" id="Phobius"/>
    </source>
</evidence>
<proteinExistence type="inferred from homology"/>
<dbReference type="InterPro" id="IPR011009">
    <property type="entry name" value="Kinase-like_dom_sf"/>
</dbReference>
<dbReference type="EMBL" id="JBEAFC010000014">
    <property type="protein sequence ID" value="KAL1533743.1"/>
    <property type="molecule type" value="Genomic_DNA"/>
</dbReference>
<gene>
    <name evidence="26" type="ORF">AAHA92_33589</name>
</gene>
<comment type="caution">
    <text evidence="26">The sequence shown here is derived from an EMBL/GenBank/DDBJ whole genome shotgun (WGS) entry which is preliminary data.</text>
</comment>
<dbReference type="PROSITE" id="PS50011">
    <property type="entry name" value="PROTEIN_KINASE_DOM"/>
    <property type="match status" value="1"/>
</dbReference>
<sequence>MGNLTYSFALSILLLNSFVLSLNSVTDKHALISFRNSITSDPNAILSTNWSQNTSVCNWIGVSCSLKHGRVSSLNLSRYSLAGTVTPHLGNLTFLRYLDISFNNFTGILPFEFAKLRRLKVMNVGVNSFTGEIPAWLGSLPQLEELYLYSNHFSGSLSSGICDNHPNIKAVDVSTNQISGEIPPNIWKCRDLELLALSFNHFNGKIPSEIGTLKMLRELYLGVNNFQGGVPPELGNLSRLEILDIRGASLTGNIPSSIFNLSSLNYLSFYNNSLSGRIPNNICNNMPNIKTLDLISNQLEGRIPPNIWKCRHVEILGLSYNNLSGSIPRAIGNMSMLSVLRIGYNQITGELPDEIGILSKLEIIGVYNNSLHGSIPSSIFNISTLLRLFTSYNEFSGTLPSDTGRSLVNLEWLVLSNNKLNDPIPTSVTNASKLTTLDISTNSFSGPIPSFGSFKQLQKLILSENNLSGAESPTQELTFLSSLTSCRLLNRLDVSRNPMNGNLPASIRNFSSSLETIEAANCNIMGVIPSEIGNLSSLLLLDLDGNQLSGIIPPTIGKMKQLQSLHLSSNHLVRSIPNEVCKMNNLGELSFAGNLLVGPIPDCLGDVKSLRDIYLDFNQLTSTIPPNLWSLTDLVTLSLSSNSFKGELSSQLGKLKMINSLDLSSNQFSGEIPSIIDGCQTLTSLNLSNNRFSGSIPQSLGNVKGLITLDLSYNNLSGSIPKSLEHLPFLVNFNGSNNQALCGPTTFQVPPCQKNHHKSKLYIFIVPLVIFSVIVVIFMLVLITKAGKKKKVALSHDISSLISECRRVSYIELERGTNYFSTETNLLGRGSFGSVFEATLSDGLKVAVKVFNLELQGAIRSFDVETTILSNIRHRNLVRVIGCCCNMEVKALILTYMPNGSLDKWLHSDMYSLDLIQRLKIAIDVAAALEYLHHGHTFPVVHCDVKPSNVLLNQDMTAHLADFGISKLFDGGETVIQTQTMATIGYAAPEFGMEGKVSTNGDVYSFGILLVEMFTGKKPTDDMFGEERSLKEWVSESLEKNTTEVVAPALLSREDQHYSAKEKCMFSTFELAMKCLAVSADERINMIEAVATLHKIHATIVAGTERRRPRYAFPLGIHNNGV</sequence>
<dbReference type="GO" id="GO:0005524">
    <property type="term" value="F:ATP binding"/>
    <property type="evidence" value="ECO:0007669"/>
    <property type="project" value="UniProtKB-UniRule"/>
</dbReference>
<evidence type="ECO:0000313" key="26">
    <source>
        <dbReference type="EMBL" id="KAL1533743.1"/>
    </source>
</evidence>
<keyword evidence="5" id="KW-1003">Cell membrane</keyword>